<dbReference type="CDD" id="cd00018">
    <property type="entry name" value="AP2"/>
    <property type="match status" value="1"/>
</dbReference>
<dbReference type="InterPro" id="IPR036955">
    <property type="entry name" value="AP2/ERF_dom_sf"/>
</dbReference>
<keyword evidence="10" id="KW-1185">Reference proteome</keyword>
<evidence type="ECO:0000313" key="9">
    <source>
        <dbReference type="EMBL" id="RQO99700.1"/>
    </source>
</evidence>
<evidence type="ECO:0000256" key="3">
    <source>
        <dbReference type="ARBA" id="ARBA00023125"/>
    </source>
</evidence>
<feature type="region of interest" description="Disordered" evidence="7">
    <location>
        <begin position="1"/>
        <end position="47"/>
    </location>
</feature>
<dbReference type="OMA" id="RASPQIC"/>
<reference evidence="9 10" key="1">
    <citation type="journal article" date="2006" name="Science">
        <title>The genome of black cottonwood, Populus trichocarpa (Torr. &amp; Gray).</title>
        <authorList>
            <person name="Tuskan G.A."/>
            <person name="Difazio S."/>
            <person name="Jansson S."/>
            <person name="Bohlmann J."/>
            <person name="Grigoriev I."/>
            <person name="Hellsten U."/>
            <person name="Putnam N."/>
            <person name="Ralph S."/>
            <person name="Rombauts S."/>
            <person name="Salamov A."/>
            <person name="Schein J."/>
            <person name="Sterck L."/>
            <person name="Aerts A."/>
            <person name="Bhalerao R.R."/>
            <person name="Bhalerao R.P."/>
            <person name="Blaudez D."/>
            <person name="Boerjan W."/>
            <person name="Brun A."/>
            <person name="Brunner A."/>
            <person name="Busov V."/>
            <person name="Campbell M."/>
            <person name="Carlson J."/>
            <person name="Chalot M."/>
            <person name="Chapman J."/>
            <person name="Chen G.L."/>
            <person name="Cooper D."/>
            <person name="Coutinho P.M."/>
            <person name="Couturier J."/>
            <person name="Covert S."/>
            <person name="Cronk Q."/>
            <person name="Cunningham R."/>
            <person name="Davis J."/>
            <person name="Degroeve S."/>
            <person name="Dejardin A."/>
            <person name="Depamphilis C."/>
            <person name="Detter J."/>
            <person name="Dirks B."/>
            <person name="Dubchak I."/>
            <person name="Duplessis S."/>
            <person name="Ehlting J."/>
            <person name="Ellis B."/>
            <person name="Gendler K."/>
            <person name="Goodstein D."/>
            <person name="Gribskov M."/>
            <person name="Grimwood J."/>
            <person name="Groover A."/>
            <person name="Gunter L."/>
            <person name="Hamberger B."/>
            <person name="Heinze B."/>
            <person name="Helariutta Y."/>
            <person name="Henrissat B."/>
            <person name="Holligan D."/>
            <person name="Holt R."/>
            <person name="Huang W."/>
            <person name="Islam-Faridi N."/>
            <person name="Jones S."/>
            <person name="Jones-Rhoades M."/>
            <person name="Jorgensen R."/>
            <person name="Joshi C."/>
            <person name="Kangasjarvi J."/>
            <person name="Karlsson J."/>
            <person name="Kelleher C."/>
            <person name="Kirkpatrick R."/>
            <person name="Kirst M."/>
            <person name="Kohler A."/>
            <person name="Kalluri U."/>
            <person name="Larimer F."/>
            <person name="Leebens-Mack J."/>
            <person name="Leple J.C."/>
            <person name="Locascio P."/>
            <person name="Lou Y."/>
            <person name="Lucas S."/>
            <person name="Martin F."/>
            <person name="Montanini B."/>
            <person name="Napoli C."/>
            <person name="Nelson D.R."/>
            <person name="Nelson C."/>
            <person name="Nieminen K."/>
            <person name="Nilsson O."/>
            <person name="Pereda V."/>
            <person name="Peter G."/>
            <person name="Philippe R."/>
            <person name="Pilate G."/>
            <person name="Poliakov A."/>
            <person name="Razumovskaya J."/>
            <person name="Richardson P."/>
            <person name="Rinaldi C."/>
            <person name="Ritland K."/>
            <person name="Rouze P."/>
            <person name="Ryaboy D."/>
            <person name="Schmutz J."/>
            <person name="Schrader J."/>
            <person name="Segerman B."/>
            <person name="Shin H."/>
            <person name="Siddiqui A."/>
            <person name="Sterky F."/>
            <person name="Terry A."/>
            <person name="Tsai C.J."/>
            <person name="Uberbacher E."/>
            <person name="Unneberg P."/>
            <person name="Vahala J."/>
            <person name="Wall K."/>
            <person name="Wessler S."/>
            <person name="Yang G."/>
            <person name="Yin T."/>
            <person name="Douglas C."/>
            <person name="Marra M."/>
            <person name="Sandberg G."/>
            <person name="Van de Peer Y."/>
            <person name="Rokhsar D."/>
        </authorList>
    </citation>
    <scope>NUCLEOTIDE SEQUENCE [LARGE SCALE GENOMIC DNA]</scope>
    <source>
        <strain evidence="10">cv. Nisqually</strain>
    </source>
</reference>
<feature type="compositionally biased region" description="Polar residues" evidence="7">
    <location>
        <begin position="1"/>
        <end position="21"/>
    </location>
</feature>
<dbReference type="OrthoDB" id="552345at2759"/>
<dbReference type="PROSITE" id="PS51032">
    <property type="entry name" value="AP2_ERF"/>
    <property type="match status" value="1"/>
</dbReference>
<dbReference type="SMR" id="A0A3N7G152"/>
<dbReference type="GO" id="GO:0003700">
    <property type="term" value="F:DNA-binding transcription factor activity"/>
    <property type="evidence" value="ECO:0007669"/>
    <property type="project" value="InterPro"/>
</dbReference>
<dbReference type="Pfam" id="PF00847">
    <property type="entry name" value="AP2"/>
    <property type="match status" value="1"/>
</dbReference>
<protein>
    <recommendedName>
        <fullName evidence="8">AP2/ERF domain-containing protein</fullName>
    </recommendedName>
</protein>
<dbReference type="PANTHER" id="PTHR31190:SF418">
    <property type="entry name" value="ETHYLENE-RESPONSIVE TRANSCRIPTION FACTOR 13-LIKE"/>
    <property type="match status" value="1"/>
</dbReference>
<evidence type="ECO:0000256" key="6">
    <source>
        <dbReference type="ARBA" id="ARBA00024343"/>
    </source>
</evidence>
<dbReference type="EMBL" id="CM009303">
    <property type="protein sequence ID" value="RQO99700.1"/>
    <property type="molecule type" value="Genomic_DNA"/>
</dbReference>
<feature type="domain" description="AP2/ERF" evidence="8">
    <location>
        <begin position="41"/>
        <end position="99"/>
    </location>
</feature>
<dbReference type="STRING" id="3694.A0A3N7G152"/>
<dbReference type="GO" id="GO:0003677">
    <property type="term" value="F:DNA binding"/>
    <property type="evidence" value="ECO:0007669"/>
    <property type="project" value="UniProtKB-KW"/>
</dbReference>
<dbReference type="AlphaFoldDB" id="A0A3N7G152"/>
<evidence type="ECO:0000313" key="10">
    <source>
        <dbReference type="Proteomes" id="UP000006729"/>
    </source>
</evidence>
<keyword evidence="3" id="KW-0238">DNA-binding</keyword>
<organism evidence="9 10">
    <name type="scientific">Populus trichocarpa</name>
    <name type="common">Western balsam poplar</name>
    <name type="synonym">Populus balsamifera subsp. trichocarpa</name>
    <dbReference type="NCBI Taxonomy" id="3694"/>
    <lineage>
        <taxon>Eukaryota</taxon>
        <taxon>Viridiplantae</taxon>
        <taxon>Streptophyta</taxon>
        <taxon>Embryophyta</taxon>
        <taxon>Tracheophyta</taxon>
        <taxon>Spermatophyta</taxon>
        <taxon>Magnoliopsida</taxon>
        <taxon>eudicotyledons</taxon>
        <taxon>Gunneridae</taxon>
        <taxon>Pentapetalae</taxon>
        <taxon>rosids</taxon>
        <taxon>fabids</taxon>
        <taxon>Malpighiales</taxon>
        <taxon>Salicaceae</taxon>
        <taxon>Saliceae</taxon>
        <taxon>Populus</taxon>
    </lineage>
</organism>
<sequence>MQRQRVPSDPNIDSVTTNTVSYEAERDVEGASTTAPKGRNDYKGARRKPWEKYAAEIRDPTKNGARIWLGTYETPEDAALAYDQAAFKMRGAKAKLDFPHLIGSIIAHQPVRVTDKLSSPEPS</sequence>
<keyword evidence="5" id="KW-0539">Nucleus</keyword>
<dbReference type="InterPro" id="IPR016177">
    <property type="entry name" value="DNA-bd_dom_sf"/>
</dbReference>
<feature type="compositionally biased region" description="Basic and acidic residues" evidence="7">
    <location>
        <begin position="38"/>
        <end position="47"/>
    </location>
</feature>
<accession>A0A3N7G152</accession>
<dbReference type="InterPro" id="IPR044808">
    <property type="entry name" value="ERF_plant"/>
</dbReference>
<evidence type="ECO:0000256" key="4">
    <source>
        <dbReference type="ARBA" id="ARBA00023163"/>
    </source>
</evidence>
<dbReference type="Gramene" id="Potri.014G046800.2.v4.1">
    <property type="protein sequence ID" value="Potri.014G046800.2.v4.1"/>
    <property type="gene ID" value="Potri.014G046800.v4.1"/>
</dbReference>
<evidence type="ECO:0000256" key="1">
    <source>
        <dbReference type="ARBA" id="ARBA00004123"/>
    </source>
</evidence>
<proteinExistence type="inferred from homology"/>
<dbReference type="SUPFAM" id="SSF54171">
    <property type="entry name" value="DNA-binding domain"/>
    <property type="match status" value="1"/>
</dbReference>
<comment type="similarity">
    <text evidence="6">Belongs to the AP2/ERF transcription factor family. ERF subfamily.</text>
</comment>
<evidence type="ECO:0000256" key="7">
    <source>
        <dbReference type="SAM" id="MobiDB-lite"/>
    </source>
</evidence>
<dbReference type="InParanoid" id="A0A3N7G152"/>
<dbReference type="PRINTS" id="PR00367">
    <property type="entry name" value="ETHRSPELEMNT"/>
</dbReference>
<dbReference type="InterPro" id="IPR001471">
    <property type="entry name" value="AP2/ERF_dom"/>
</dbReference>
<dbReference type="GO" id="GO:0009873">
    <property type="term" value="P:ethylene-activated signaling pathway"/>
    <property type="evidence" value="ECO:0007669"/>
    <property type="project" value="InterPro"/>
</dbReference>
<dbReference type="FunFam" id="3.30.730.10:FF:000001">
    <property type="entry name" value="Ethylene-responsive transcription factor 2"/>
    <property type="match status" value="1"/>
</dbReference>
<name>A0A3N7G152_POPTR</name>
<keyword evidence="2" id="KW-0805">Transcription regulation</keyword>
<keyword evidence="4" id="KW-0804">Transcription</keyword>
<dbReference type="Gene3D" id="3.30.730.10">
    <property type="entry name" value="AP2/ERF domain"/>
    <property type="match status" value="1"/>
</dbReference>
<gene>
    <name evidence="9" type="ORF">POPTR_014G046800</name>
</gene>
<dbReference type="Proteomes" id="UP000006729">
    <property type="component" value="Chromosome 14"/>
</dbReference>
<dbReference type="SMART" id="SM00380">
    <property type="entry name" value="AP2"/>
    <property type="match status" value="1"/>
</dbReference>
<comment type="subcellular location">
    <subcellularLocation>
        <location evidence="1">Nucleus</location>
    </subcellularLocation>
</comment>
<dbReference type="GO" id="GO:0005634">
    <property type="term" value="C:nucleus"/>
    <property type="evidence" value="ECO:0007669"/>
    <property type="project" value="UniProtKB-SubCell"/>
</dbReference>
<dbReference type="PANTHER" id="PTHR31190">
    <property type="entry name" value="DNA-BINDING DOMAIN"/>
    <property type="match status" value="1"/>
</dbReference>
<evidence type="ECO:0000256" key="2">
    <source>
        <dbReference type="ARBA" id="ARBA00023015"/>
    </source>
</evidence>
<evidence type="ECO:0000256" key="5">
    <source>
        <dbReference type="ARBA" id="ARBA00023242"/>
    </source>
</evidence>
<dbReference type="KEGG" id="pop:18105056"/>
<evidence type="ECO:0000259" key="8">
    <source>
        <dbReference type="PROSITE" id="PS51032"/>
    </source>
</evidence>